<keyword evidence="2" id="KW-1185">Reference proteome</keyword>
<accession>A0A251R0P6</accession>
<dbReference type="Proteomes" id="UP000006882">
    <property type="component" value="Chromosome G1"/>
</dbReference>
<protein>
    <submittedName>
        <fullName evidence="1">Uncharacterized protein</fullName>
    </submittedName>
</protein>
<dbReference type="AlphaFoldDB" id="A0A251R0P6"/>
<dbReference type="Gramene" id="ONI29624">
    <property type="protein sequence ID" value="ONI29624"/>
    <property type="gene ID" value="PRUPE_1G206400"/>
</dbReference>
<organism evidence="1 2">
    <name type="scientific">Prunus persica</name>
    <name type="common">Peach</name>
    <name type="synonym">Amygdalus persica</name>
    <dbReference type="NCBI Taxonomy" id="3760"/>
    <lineage>
        <taxon>Eukaryota</taxon>
        <taxon>Viridiplantae</taxon>
        <taxon>Streptophyta</taxon>
        <taxon>Embryophyta</taxon>
        <taxon>Tracheophyta</taxon>
        <taxon>Spermatophyta</taxon>
        <taxon>Magnoliopsida</taxon>
        <taxon>eudicotyledons</taxon>
        <taxon>Gunneridae</taxon>
        <taxon>Pentapetalae</taxon>
        <taxon>rosids</taxon>
        <taxon>fabids</taxon>
        <taxon>Rosales</taxon>
        <taxon>Rosaceae</taxon>
        <taxon>Amygdaloideae</taxon>
        <taxon>Amygdaleae</taxon>
        <taxon>Prunus</taxon>
    </lineage>
</organism>
<name>A0A251R0P6_PRUPE</name>
<sequence length="72" mass="7766">MQRGTALSNLEAESSLIVRLSAAMSCSSSKSVSASDSGSELELEGLSSGYFLFLLKSFEIVVKVQYVRTNRV</sequence>
<reference evidence="1 2" key="1">
    <citation type="journal article" date="2013" name="Nat. Genet.">
        <title>The high-quality draft genome of peach (Prunus persica) identifies unique patterns of genetic diversity, domestication and genome evolution.</title>
        <authorList>
            <consortium name="International Peach Genome Initiative"/>
            <person name="Verde I."/>
            <person name="Abbott A.G."/>
            <person name="Scalabrin S."/>
            <person name="Jung S."/>
            <person name="Shu S."/>
            <person name="Marroni F."/>
            <person name="Zhebentyayeva T."/>
            <person name="Dettori M.T."/>
            <person name="Grimwood J."/>
            <person name="Cattonaro F."/>
            <person name="Zuccolo A."/>
            <person name="Rossini L."/>
            <person name="Jenkins J."/>
            <person name="Vendramin E."/>
            <person name="Meisel L.A."/>
            <person name="Decroocq V."/>
            <person name="Sosinski B."/>
            <person name="Prochnik S."/>
            <person name="Mitros T."/>
            <person name="Policriti A."/>
            <person name="Cipriani G."/>
            <person name="Dondini L."/>
            <person name="Ficklin S."/>
            <person name="Goodstein D.M."/>
            <person name="Xuan P."/>
            <person name="Del Fabbro C."/>
            <person name="Aramini V."/>
            <person name="Copetti D."/>
            <person name="Gonzalez S."/>
            <person name="Horner D.S."/>
            <person name="Falchi R."/>
            <person name="Lucas S."/>
            <person name="Mica E."/>
            <person name="Maldonado J."/>
            <person name="Lazzari B."/>
            <person name="Bielenberg D."/>
            <person name="Pirona R."/>
            <person name="Miculan M."/>
            <person name="Barakat A."/>
            <person name="Testolin R."/>
            <person name="Stella A."/>
            <person name="Tartarini S."/>
            <person name="Tonutti P."/>
            <person name="Arus P."/>
            <person name="Orellana A."/>
            <person name="Wells C."/>
            <person name="Main D."/>
            <person name="Vizzotto G."/>
            <person name="Silva H."/>
            <person name="Salamini F."/>
            <person name="Schmutz J."/>
            <person name="Morgante M."/>
            <person name="Rokhsar D.S."/>
        </authorList>
    </citation>
    <scope>NUCLEOTIDE SEQUENCE [LARGE SCALE GENOMIC DNA]</scope>
    <source>
        <strain evidence="2">cv. Nemared</strain>
    </source>
</reference>
<evidence type="ECO:0000313" key="1">
    <source>
        <dbReference type="EMBL" id="ONI29624.1"/>
    </source>
</evidence>
<gene>
    <name evidence="1" type="ORF">PRUPE_1G206400</name>
</gene>
<proteinExistence type="predicted"/>
<dbReference type="EMBL" id="CM007651">
    <property type="protein sequence ID" value="ONI29624.1"/>
    <property type="molecule type" value="Genomic_DNA"/>
</dbReference>
<evidence type="ECO:0000313" key="2">
    <source>
        <dbReference type="Proteomes" id="UP000006882"/>
    </source>
</evidence>